<keyword evidence="3" id="KW-1185">Reference proteome</keyword>
<comment type="caution">
    <text evidence="2">The sequence shown here is derived from an EMBL/GenBank/DDBJ whole genome shotgun (WGS) entry which is preliminary data.</text>
</comment>
<dbReference type="Proteomes" id="UP001189429">
    <property type="component" value="Unassembled WGS sequence"/>
</dbReference>
<reference evidence="2" key="1">
    <citation type="submission" date="2023-10" db="EMBL/GenBank/DDBJ databases">
        <authorList>
            <person name="Chen Y."/>
            <person name="Shah S."/>
            <person name="Dougan E. K."/>
            <person name="Thang M."/>
            <person name="Chan C."/>
        </authorList>
    </citation>
    <scope>NUCLEOTIDE SEQUENCE [LARGE SCALE GENOMIC DNA]</scope>
</reference>
<dbReference type="EMBL" id="CAUYUJ010004803">
    <property type="protein sequence ID" value="CAK0811042.1"/>
    <property type="molecule type" value="Genomic_DNA"/>
</dbReference>
<feature type="region of interest" description="Disordered" evidence="1">
    <location>
        <begin position="209"/>
        <end position="234"/>
    </location>
</feature>
<organism evidence="2 3">
    <name type="scientific">Prorocentrum cordatum</name>
    <dbReference type="NCBI Taxonomy" id="2364126"/>
    <lineage>
        <taxon>Eukaryota</taxon>
        <taxon>Sar</taxon>
        <taxon>Alveolata</taxon>
        <taxon>Dinophyceae</taxon>
        <taxon>Prorocentrales</taxon>
        <taxon>Prorocentraceae</taxon>
        <taxon>Prorocentrum</taxon>
    </lineage>
</organism>
<proteinExistence type="predicted"/>
<evidence type="ECO:0000256" key="1">
    <source>
        <dbReference type="SAM" id="MobiDB-lite"/>
    </source>
</evidence>
<evidence type="ECO:0000313" key="2">
    <source>
        <dbReference type="EMBL" id="CAK0811042.1"/>
    </source>
</evidence>
<gene>
    <name evidence="2" type="ORF">PCOR1329_LOCUS15795</name>
</gene>
<protein>
    <submittedName>
        <fullName evidence="2">Uncharacterized protein</fullName>
    </submittedName>
</protein>
<name>A0ABN9R2J5_9DINO</name>
<sequence length="429" mass="48725">MVKSIHTPIKKCLHCAAKTFRYRGQKGVAASIVGPEHMSEVSTTQVQCGRRGCRIVHRTNFAWPKKVDTLTFNQMKMQGVYFVTNKLGFTMTYLELQYLRLMRGRLVPGQEVDALQIYEGGDVASKSMHNLRDNLFHALEGFALARRTPDDVVQFDVNFPAGVFTKDRSPVLFPPATECKSICFDGLFGLSRALDPHVDGPRRALGKIRKRTAKKPSGKRSRSKAAKSVVKAKSKKKQLYYKDEDRTATCASKDKIRRTLPGRTGGWQFALDPSTMQVLGAMEHKENECTTDKITLLKAVMGMEGVNADLLIHDDMCHFERSALIHAPEAFAAVKYWVIDKFHRKNHVCSKCVWTHREKIRCKGIPTSASESFNAWIRVVNFFVNSMRPASHRFWVTEFMQFFNDHPEAGMLILAKPRFHKPGRRASQD</sequence>
<evidence type="ECO:0000313" key="3">
    <source>
        <dbReference type="Proteomes" id="UP001189429"/>
    </source>
</evidence>
<accession>A0ABN9R2J5</accession>